<keyword evidence="2" id="KW-1185">Reference proteome</keyword>
<dbReference type="Proteomes" id="UP000242715">
    <property type="component" value="Unassembled WGS sequence"/>
</dbReference>
<gene>
    <name evidence="1" type="ORF">TSUD_350960</name>
</gene>
<name>A0A2Z6P117_TRISU</name>
<evidence type="ECO:0000313" key="1">
    <source>
        <dbReference type="EMBL" id="GAU42122.1"/>
    </source>
</evidence>
<dbReference type="EMBL" id="DF973900">
    <property type="protein sequence ID" value="GAU42122.1"/>
    <property type="molecule type" value="Genomic_DNA"/>
</dbReference>
<organism evidence="1 2">
    <name type="scientific">Trifolium subterraneum</name>
    <name type="common">Subterranean clover</name>
    <dbReference type="NCBI Taxonomy" id="3900"/>
    <lineage>
        <taxon>Eukaryota</taxon>
        <taxon>Viridiplantae</taxon>
        <taxon>Streptophyta</taxon>
        <taxon>Embryophyta</taxon>
        <taxon>Tracheophyta</taxon>
        <taxon>Spermatophyta</taxon>
        <taxon>Magnoliopsida</taxon>
        <taxon>eudicotyledons</taxon>
        <taxon>Gunneridae</taxon>
        <taxon>Pentapetalae</taxon>
        <taxon>rosids</taxon>
        <taxon>fabids</taxon>
        <taxon>Fabales</taxon>
        <taxon>Fabaceae</taxon>
        <taxon>Papilionoideae</taxon>
        <taxon>50 kb inversion clade</taxon>
        <taxon>NPAAA clade</taxon>
        <taxon>Hologalegina</taxon>
        <taxon>IRL clade</taxon>
        <taxon>Trifolieae</taxon>
        <taxon>Trifolium</taxon>
    </lineage>
</organism>
<sequence>MILRFTNRRTQDTLKSRIQDLPPPPILSCWQPMIEHKHLPSKNFSSLFVSNPNKEGGEIF</sequence>
<proteinExistence type="predicted"/>
<accession>A0A2Z6P117</accession>
<dbReference type="AlphaFoldDB" id="A0A2Z6P117"/>
<evidence type="ECO:0000313" key="2">
    <source>
        <dbReference type="Proteomes" id="UP000242715"/>
    </source>
</evidence>
<protein>
    <submittedName>
        <fullName evidence="1">Uncharacterized protein</fullName>
    </submittedName>
</protein>
<reference evidence="2" key="1">
    <citation type="journal article" date="2017" name="Front. Plant Sci.">
        <title>Climate Clever Clovers: New Paradigm to Reduce the Environmental Footprint of Ruminants by Breeding Low Methanogenic Forages Utilizing Haplotype Variation.</title>
        <authorList>
            <person name="Kaur P."/>
            <person name="Appels R."/>
            <person name="Bayer P.E."/>
            <person name="Keeble-Gagnere G."/>
            <person name="Wang J."/>
            <person name="Hirakawa H."/>
            <person name="Shirasawa K."/>
            <person name="Vercoe P."/>
            <person name="Stefanova K."/>
            <person name="Durmic Z."/>
            <person name="Nichols P."/>
            <person name="Revell C."/>
            <person name="Isobe S.N."/>
            <person name="Edwards D."/>
            <person name="Erskine W."/>
        </authorList>
    </citation>
    <scope>NUCLEOTIDE SEQUENCE [LARGE SCALE GENOMIC DNA]</scope>
    <source>
        <strain evidence="2">cv. Daliak</strain>
    </source>
</reference>